<reference evidence="6 7" key="1">
    <citation type="submission" date="2024-06" db="EMBL/GenBank/DDBJ databases">
        <title>The Natural Products Discovery Center: Release of the First 8490 Sequenced Strains for Exploring Actinobacteria Biosynthetic Diversity.</title>
        <authorList>
            <person name="Kalkreuter E."/>
            <person name="Kautsar S.A."/>
            <person name="Yang D."/>
            <person name="Bader C.D."/>
            <person name="Teijaro C.N."/>
            <person name="Fluegel L."/>
            <person name="Davis C.M."/>
            <person name="Simpson J.R."/>
            <person name="Lauterbach L."/>
            <person name="Steele A.D."/>
            <person name="Gui C."/>
            <person name="Meng S."/>
            <person name="Li G."/>
            <person name="Viehrig K."/>
            <person name="Ye F."/>
            <person name="Su P."/>
            <person name="Kiefer A.F."/>
            <person name="Nichols A."/>
            <person name="Cepeda A.J."/>
            <person name="Yan W."/>
            <person name="Fan B."/>
            <person name="Jiang Y."/>
            <person name="Adhikari A."/>
            <person name="Zheng C.-J."/>
            <person name="Schuster L."/>
            <person name="Cowan T.M."/>
            <person name="Smanski M.J."/>
            <person name="Chevrette M.G."/>
            <person name="De Carvalho L.P.S."/>
            <person name="Shen B."/>
        </authorList>
    </citation>
    <scope>NUCLEOTIDE SEQUENCE [LARGE SCALE GENOMIC DNA]</scope>
    <source>
        <strain evidence="6 7">NPDC000155</strain>
    </source>
</reference>
<comment type="similarity">
    <text evidence="1 4">Belongs to the acetyltransferase Eis family.</text>
</comment>
<proteinExistence type="inferred from homology"/>
<dbReference type="Pfam" id="PF13530">
    <property type="entry name" value="SCP2_2"/>
    <property type="match status" value="1"/>
</dbReference>
<dbReference type="SUPFAM" id="SSF55718">
    <property type="entry name" value="SCP-like"/>
    <property type="match status" value="1"/>
</dbReference>
<evidence type="ECO:0000313" key="7">
    <source>
        <dbReference type="Proteomes" id="UP001486207"/>
    </source>
</evidence>
<keyword evidence="7" id="KW-1185">Reference proteome</keyword>
<feature type="binding site" evidence="4">
    <location>
        <begin position="88"/>
        <end position="90"/>
    </location>
    <ligand>
        <name>acetyl-CoA</name>
        <dbReference type="ChEBI" id="CHEBI:57288"/>
    </ligand>
</feature>
<dbReference type="InterPro" id="IPR041380">
    <property type="entry name" value="Acetyltransf_17"/>
</dbReference>
<evidence type="ECO:0000256" key="2">
    <source>
        <dbReference type="ARBA" id="ARBA00022679"/>
    </source>
</evidence>
<sequence length="421" mass="46450">MTRPEPHIDVRPITVADIPDWIRALNTGFLRTPDVTETEIADRASYIDPTRTLAAFDTGRCVATFRSFAQELTAVGGTPVPADAISNVTVTPTHRRRGLLTRMMTHDLTAAKARGDVVATLIAAEYPIYGRYGFGPATWTAQWTIDVPRTGLDPRWSGPDDGGRIDLVDPADVRKIGPELYERVRRAQPGAVDRDDRWWQVQTGALRLDRSPWTEPFFAVYRSADGHVEGLVSYTADDHWSDGKKQPLNTATVNWLNTTTPAAERNLWRYLCSIDWIMTVKCGWRAPDDLLPFFLPDPRAAGITSQADWLWVRILDVVRALEARTYDRAGTLVLEVVDGAGLAGGRFRLEAAADGSASCTPTTATAELTLDIADLATLWLGDESAVRLAALGRVREERAGAAVVADALLRTSRRPWCPDVF</sequence>
<dbReference type="PANTHER" id="PTHR37817:SF1">
    <property type="entry name" value="N-ACETYLTRANSFERASE EIS"/>
    <property type="match status" value="1"/>
</dbReference>
<dbReference type="HAMAP" id="MF_01812">
    <property type="entry name" value="Eis"/>
    <property type="match status" value="1"/>
</dbReference>
<comment type="caution">
    <text evidence="4">Lacks conserved residue(s) required for the propagation of feature annotation.</text>
</comment>
<evidence type="ECO:0000313" key="6">
    <source>
        <dbReference type="EMBL" id="MER7378644.1"/>
    </source>
</evidence>
<dbReference type="InterPro" id="IPR025559">
    <property type="entry name" value="Eis_dom"/>
</dbReference>
<dbReference type="Gene3D" id="3.30.1050.10">
    <property type="entry name" value="SCP2 sterol-binding domain"/>
    <property type="match status" value="1"/>
</dbReference>
<feature type="domain" description="N-acetyltransferase" evidence="5">
    <location>
        <begin position="8"/>
        <end position="159"/>
    </location>
</feature>
<dbReference type="Proteomes" id="UP001486207">
    <property type="component" value="Unassembled WGS sequence"/>
</dbReference>
<feature type="active site" description="Proton donor" evidence="4">
    <location>
        <position position="129"/>
    </location>
</feature>
<dbReference type="NCBIfam" id="NF002367">
    <property type="entry name" value="PRK01346.1-4"/>
    <property type="match status" value="1"/>
</dbReference>
<comment type="caution">
    <text evidence="6">The sequence shown here is derived from an EMBL/GenBank/DDBJ whole genome shotgun (WGS) entry which is preliminary data.</text>
</comment>
<dbReference type="EMBL" id="JBEPFB010000025">
    <property type="protein sequence ID" value="MER7378644.1"/>
    <property type="molecule type" value="Genomic_DNA"/>
</dbReference>
<dbReference type="InterPro" id="IPR016181">
    <property type="entry name" value="Acyl_CoA_acyltransferase"/>
</dbReference>
<dbReference type="InterPro" id="IPR000182">
    <property type="entry name" value="GNAT_dom"/>
</dbReference>
<dbReference type="PANTHER" id="PTHR37817">
    <property type="entry name" value="N-ACETYLTRANSFERASE EIS"/>
    <property type="match status" value="1"/>
</dbReference>
<dbReference type="InterPro" id="IPR022902">
    <property type="entry name" value="NAcTrfase_Eis"/>
</dbReference>
<dbReference type="InterPro" id="IPR036527">
    <property type="entry name" value="SCP2_sterol-bd_dom_sf"/>
</dbReference>
<evidence type="ECO:0000256" key="4">
    <source>
        <dbReference type="HAMAP-Rule" id="MF_01812"/>
    </source>
</evidence>
<dbReference type="Gene3D" id="3.40.630.30">
    <property type="match status" value="2"/>
</dbReference>
<keyword evidence="3 4" id="KW-0012">Acyltransferase</keyword>
<dbReference type="InterPro" id="IPR051554">
    <property type="entry name" value="Acetyltransferase_Eis"/>
</dbReference>
<gene>
    <name evidence="6" type="ORF">ABT384_39210</name>
</gene>
<accession>A0ABV1Y462</accession>
<dbReference type="Pfam" id="PF17668">
    <property type="entry name" value="Acetyltransf_17"/>
    <property type="match status" value="1"/>
</dbReference>
<keyword evidence="2 4" id="KW-0808">Transferase</keyword>
<dbReference type="PROSITE" id="PS51186">
    <property type="entry name" value="GNAT"/>
    <property type="match status" value="1"/>
</dbReference>
<protein>
    <submittedName>
        <fullName evidence="6">GNAT family N-acetyltransferase</fullName>
    </submittedName>
</protein>
<comment type="subunit">
    <text evidence="4">Homohexamer; trimer of dimers.</text>
</comment>
<feature type="binding site" evidence="4">
    <location>
        <begin position="96"/>
        <end position="101"/>
    </location>
    <ligand>
        <name>acetyl-CoA</name>
        <dbReference type="ChEBI" id="CHEBI:57288"/>
    </ligand>
</feature>
<dbReference type="Pfam" id="PF13527">
    <property type="entry name" value="Acetyltransf_9"/>
    <property type="match status" value="1"/>
</dbReference>
<evidence type="ECO:0000259" key="5">
    <source>
        <dbReference type="PROSITE" id="PS51186"/>
    </source>
</evidence>
<evidence type="ECO:0000256" key="1">
    <source>
        <dbReference type="ARBA" id="ARBA00009213"/>
    </source>
</evidence>
<dbReference type="SUPFAM" id="SSF55729">
    <property type="entry name" value="Acyl-CoA N-acyltransferases (Nat)"/>
    <property type="match status" value="1"/>
</dbReference>
<evidence type="ECO:0000256" key="3">
    <source>
        <dbReference type="ARBA" id="ARBA00023315"/>
    </source>
</evidence>
<organism evidence="6 7">
    <name type="scientific">Streptomyces lanatus</name>
    <dbReference type="NCBI Taxonomy" id="66900"/>
    <lineage>
        <taxon>Bacteria</taxon>
        <taxon>Bacillati</taxon>
        <taxon>Actinomycetota</taxon>
        <taxon>Actinomycetes</taxon>
        <taxon>Kitasatosporales</taxon>
        <taxon>Streptomycetaceae</taxon>
        <taxon>Streptomyces</taxon>
    </lineage>
</organism>
<dbReference type="RefSeq" id="WP_190075354.1">
    <property type="nucleotide sequence ID" value="NZ_BNBM01000024.1"/>
</dbReference>
<feature type="active site" description="Proton acceptor; via carboxylate" evidence="4">
    <location>
        <position position="421"/>
    </location>
</feature>
<name>A0ABV1Y462_9ACTN</name>